<dbReference type="SUPFAM" id="SSF50494">
    <property type="entry name" value="Trypsin-like serine proteases"/>
    <property type="match status" value="1"/>
</dbReference>
<evidence type="ECO:0000256" key="2">
    <source>
        <dbReference type="ARBA" id="ARBA00022670"/>
    </source>
</evidence>
<feature type="domain" description="PDZ" evidence="5">
    <location>
        <begin position="231"/>
        <end position="308"/>
    </location>
</feature>
<name>A0ABD5VFR3_9EURY</name>
<keyword evidence="3 6" id="KW-0378">Hydrolase</keyword>
<evidence type="ECO:0000259" key="5">
    <source>
        <dbReference type="Pfam" id="PF13180"/>
    </source>
</evidence>
<evidence type="ECO:0000313" key="7">
    <source>
        <dbReference type="Proteomes" id="UP001596395"/>
    </source>
</evidence>
<dbReference type="InterPro" id="IPR001940">
    <property type="entry name" value="Peptidase_S1C"/>
</dbReference>
<protein>
    <submittedName>
        <fullName evidence="6">S1C family serine protease</fullName>
        <ecNumber evidence="6">3.4.21.-</ecNumber>
    </submittedName>
</protein>
<dbReference type="GO" id="GO:0008233">
    <property type="term" value="F:peptidase activity"/>
    <property type="evidence" value="ECO:0007669"/>
    <property type="project" value="UniProtKB-KW"/>
</dbReference>
<sequence length="335" mass="35032">MDEETTYAALYRETIPSVVSVYLTADADDPRSSGGAGSGFVFDERGFVVTNAHVVRDADAVDVRFSGGEWRTATVDGVDPYTDLAVLYVDDLPVEAVPLPVARENPVPGTAVAAFGNPMGLDGTMTRGIVSGTSRSSPSGNGFAIPDSIQTDAAINPGNSGGPLVDLDGRVVGVNRARSGDNIGFAISAPILRRVAPSLVEYGEVGHSYARIRTLDVSPTVAAGNDLDEPGGVLVVDVGDGPAAGVLVPASGTRTVRGREVPVGGDVVVGIDGRPVNSHEELTRYLVTETEPGQVVSVEVLRDGERVTERFALDERPAPGERSRWRGRRRRGASG</sequence>
<dbReference type="InterPro" id="IPR051201">
    <property type="entry name" value="Chloro_Bact_Ser_Proteases"/>
</dbReference>
<dbReference type="SUPFAM" id="SSF50156">
    <property type="entry name" value="PDZ domain-like"/>
    <property type="match status" value="1"/>
</dbReference>
<evidence type="ECO:0000256" key="4">
    <source>
        <dbReference type="SAM" id="MobiDB-lite"/>
    </source>
</evidence>
<dbReference type="Pfam" id="PF13365">
    <property type="entry name" value="Trypsin_2"/>
    <property type="match status" value="1"/>
</dbReference>
<dbReference type="PRINTS" id="PR00834">
    <property type="entry name" value="PROTEASES2C"/>
</dbReference>
<evidence type="ECO:0000313" key="6">
    <source>
        <dbReference type="EMBL" id="MFC6954355.1"/>
    </source>
</evidence>
<organism evidence="6 7">
    <name type="scientific">Halorubellus litoreus</name>
    <dbReference type="NCBI Taxonomy" id="755308"/>
    <lineage>
        <taxon>Archaea</taxon>
        <taxon>Methanobacteriati</taxon>
        <taxon>Methanobacteriota</taxon>
        <taxon>Stenosarchaea group</taxon>
        <taxon>Halobacteria</taxon>
        <taxon>Halobacteriales</taxon>
        <taxon>Halorubellaceae</taxon>
        <taxon>Halorubellus</taxon>
    </lineage>
</organism>
<keyword evidence="2 6" id="KW-0645">Protease</keyword>
<dbReference type="Pfam" id="PF13180">
    <property type="entry name" value="PDZ_2"/>
    <property type="match status" value="1"/>
</dbReference>
<dbReference type="Gene3D" id="2.30.42.10">
    <property type="match status" value="1"/>
</dbReference>
<feature type="compositionally biased region" description="Basic residues" evidence="4">
    <location>
        <begin position="325"/>
        <end position="335"/>
    </location>
</feature>
<accession>A0ABD5VFR3</accession>
<dbReference type="InterPro" id="IPR001478">
    <property type="entry name" value="PDZ"/>
</dbReference>
<dbReference type="Gene3D" id="2.40.10.10">
    <property type="entry name" value="Trypsin-like serine proteases"/>
    <property type="match status" value="2"/>
</dbReference>
<dbReference type="InterPro" id="IPR043504">
    <property type="entry name" value="Peptidase_S1_PA_chymotrypsin"/>
</dbReference>
<dbReference type="PANTHER" id="PTHR43343">
    <property type="entry name" value="PEPTIDASE S12"/>
    <property type="match status" value="1"/>
</dbReference>
<keyword evidence="7" id="KW-1185">Reference proteome</keyword>
<dbReference type="PANTHER" id="PTHR43343:SF3">
    <property type="entry name" value="PROTEASE DO-LIKE 8, CHLOROPLASTIC"/>
    <property type="match status" value="1"/>
</dbReference>
<dbReference type="AlphaFoldDB" id="A0ABD5VFR3"/>
<dbReference type="Proteomes" id="UP001596395">
    <property type="component" value="Unassembled WGS sequence"/>
</dbReference>
<comment type="caution">
    <text evidence="6">The sequence shown here is derived from an EMBL/GenBank/DDBJ whole genome shotgun (WGS) entry which is preliminary data.</text>
</comment>
<evidence type="ECO:0000256" key="3">
    <source>
        <dbReference type="ARBA" id="ARBA00022801"/>
    </source>
</evidence>
<gene>
    <name evidence="6" type="ORF">ACFQGB_15940</name>
</gene>
<reference evidence="6 7" key="1">
    <citation type="journal article" date="2019" name="Int. J. Syst. Evol. Microbiol.">
        <title>The Global Catalogue of Microorganisms (GCM) 10K type strain sequencing project: providing services to taxonomists for standard genome sequencing and annotation.</title>
        <authorList>
            <consortium name="The Broad Institute Genomics Platform"/>
            <consortium name="The Broad Institute Genome Sequencing Center for Infectious Disease"/>
            <person name="Wu L."/>
            <person name="Ma J."/>
        </authorList>
    </citation>
    <scope>NUCLEOTIDE SEQUENCE [LARGE SCALE GENOMIC DNA]</scope>
    <source>
        <strain evidence="6 7">GX26</strain>
    </source>
</reference>
<comment type="similarity">
    <text evidence="1">Belongs to the peptidase S1C family.</text>
</comment>
<dbReference type="InterPro" id="IPR009003">
    <property type="entry name" value="Peptidase_S1_PA"/>
</dbReference>
<dbReference type="GO" id="GO:0006508">
    <property type="term" value="P:proteolysis"/>
    <property type="evidence" value="ECO:0007669"/>
    <property type="project" value="UniProtKB-KW"/>
</dbReference>
<dbReference type="InterPro" id="IPR036034">
    <property type="entry name" value="PDZ_sf"/>
</dbReference>
<dbReference type="EMBL" id="JBHSXN010000003">
    <property type="protein sequence ID" value="MFC6954355.1"/>
    <property type="molecule type" value="Genomic_DNA"/>
</dbReference>
<dbReference type="RefSeq" id="WP_379762713.1">
    <property type="nucleotide sequence ID" value="NZ_JAZAQL010000003.1"/>
</dbReference>
<dbReference type="EC" id="3.4.21.-" evidence="6"/>
<evidence type="ECO:0000256" key="1">
    <source>
        <dbReference type="ARBA" id="ARBA00010541"/>
    </source>
</evidence>
<feature type="compositionally biased region" description="Basic and acidic residues" evidence="4">
    <location>
        <begin position="312"/>
        <end position="324"/>
    </location>
</feature>
<proteinExistence type="inferred from homology"/>
<feature type="region of interest" description="Disordered" evidence="4">
    <location>
        <begin position="312"/>
        <end position="335"/>
    </location>
</feature>